<protein>
    <submittedName>
        <fullName evidence="1">Uncharacterized protein</fullName>
    </submittedName>
</protein>
<evidence type="ECO:0000313" key="2">
    <source>
        <dbReference type="Proteomes" id="UP000269396"/>
    </source>
</evidence>
<dbReference type="EMBL" id="UZAL01042291">
    <property type="protein sequence ID" value="VDP79819.1"/>
    <property type="molecule type" value="Genomic_DNA"/>
</dbReference>
<evidence type="ECO:0000313" key="1">
    <source>
        <dbReference type="EMBL" id="VDP79819.1"/>
    </source>
</evidence>
<dbReference type="Proteomes" id="UP000269396">
    <property type="component" value="Unassembled WGS sequence"/>
</dbReference>
<reference evidence="1 2" key="1">
    <citation type="submission" date="2018-11" db="EMBL/GenBank/DDBJ databases">
        <authorList>
            <consortium name="Pathogen Informatics"/>
        </authorList>
    </citation>
    <scope>NUCLEOTIDE SEQUENCE [LARGE SCALE GENOMIC DNA]</scope>
    <source>
        <strain>Denwood</strain>
        <strain evidence="2">Zambia</strain>
    </source>
</reference>
<keyword evidence="2" id="KW-1185">Reference proteome</keyword>
<organism evidence="1 2">
    <name type="scientific">Schistosoma mattheei</name>
    <dbReference type="NCBI Taxonomy" id="31246"/>
    <lineage>
        <taxon>Eukaryota</taxon>
        <taxon>Metazoa</taxon>
        <taxon>Spiralia</taxon>
        <taxon>Lophotrochozoa</taxon>
        <taxon>Platyhelminthes</taxon>
        <taxon>Trematoda</taxon>
        <taxon>Digenea</taxon>
        <taxon>Strigeidida</taxon>
        <taxon>Schistosomatoidea</taxon>
        <taxon>Schistosomatidae</taxon>
        <taxon>Schistosoma</taxon>
    </lineage>
</organism>
<gene>
    <name evidence="1" type="ORF">SMTD_LOCUS19433</name>
</gene>
<accession>A0A3P8KID7</accession>
<name>A0A3P8KID7_9TREM</name>
<dbReference type="AlphaFoldDB" id="A0A3P8KID7"/>
<proteinExistence type="predicted"/>
<sequence length="48" mass="5976">MARFQGEKVQNIKRYRRFKTTENKNGTKTRLTKQDLQYVYFYPLCRKK</sequence>